<protein>
    <submittedName>
        <fullName evidence="2">Uncharacterized protein</fullName>
    </submittedName>
</protein>
<reference evidence="2 3" key="1">
    <citation type="submission" date="2019-04" db="EMBL/GenBank/DDBJ databases">
        <authorList>
            <person name="Li Y."/>
            <person name="Wang J."/>
        </authorList>
    </citation>
    <scope>NUCLEOTIDE SEQUENCE [LARGE SCALE GENOMIC DNA]</scope>
    <source>
        <strain evidence="2 3">DSM 14668</strain>
    </source>
</reference>
<dbReference type="OrthoDB" id="5524136at2"/>
<dbReference type="RefSeq" id="WP_136927714.1">
    <property type="nucleotide sequence ID" value="NZ_SSMQ01000003.1"/>
</dbReference>
<feature type="transmembrane region" description="Helical" evidence="1">
    <location>
        <begin position="12"/>
        <end position="30"/>
    </location>
</feature>
<evidence type="ECO:0000313" key="3">
    <source>
        <dbReference type="Proteomes" id="UP000309215"/>
    </source>
</evidence>
<keyword evidence="3" id="KW-1185">Reference proteome</keyword>
<sequence>MGEAFRLGGFGMYPTLFFGIILFGAALGYARNPGKGRLLLPAVLALLTLTAGFLGFCTGIVTTLMYAAEAPNMAPLVAQGTAESLINVCLALAMNVIGGIVVAVGAYRHGRRKPEITQAGATVAPTG</sequence>
<comment type="caution">
    <text evidence="2">The sequence shown here is derived from an EMBL/GenBank/DDBJ whole genome shotgun (WGS) entry which is preliminary data.</text>
</comment>
<dbReference type="EMBL" id="SSMQ01000003">
    <property type="protein sequence ID" value="TKD12414.1"/>
    <property type="molecule type" value="Genomic_DNA"/>
</dbReference>
<organism evidence="2 3">
    <name type="scientific">Polyangium fumosum</name>
    <dbReference type="NCBI Taxonomy" id="889272"/>
    <lineage>
        <taxon>Bacteria</taxon>
        <taxon>Pseudomonadati</taxon>
        <taxon>Myxococcota</taxon>
        <taxon>Polyangia</taxon>
        <taxon>Polyangiales</taxon>
        <taxon>Polyangiaceae</taxon>
        <taxon>Polyangium</taxon>
    </lineage>
</organism>
<evidence type="ECO:0000313" key="2">
    <source>
        <dbReference type="EMBL" id="TKD12414.1"/>
    </source>
</evidence>
<feature type="transmembrane region" description="Helical" evidence="1">
    <location>
        <begin position="85"/>
        <end position="107"/>
    </location>
</feature>
<feature type="transmembrane region" description="Helical" evidence="1">
    <location>
        <begin position="42"/>
        <end position="65"/>
    </location>
</feature>
<keyword evidence="1" id="KW-0472">Membrane</keyword>
<evidence type="ECO:0000256" key="1">
    <source>
        <dbReference type="SAM" id="Phobius"/>
    </source>
</evidence>
<dbReference type="AlphaFoldDB" id="A0A4U1JIS1"/>
<accession>A0A4U1JIS1</accession>
<keyword evidence="1" id="KW-0812">Transmembrane</keyword>
<name>A0A4U1JIS1_9BACT</name>
<gene>
    <name evidence="2" type="ORF">E8A74_04760</name>
</gene>
<keyword evidence="1" id="KW-1133">Transmembrane helix</keyword>
<proteinExistence type="predicted"/>
<dbReference type="Proteomes" id="UP000309215">
    <property type="component" value="Unassembled WGS sequence"/>
</dbReference>